<feature type="transmembrane region" description="Helical" evidence="11">
    <location>
        <begin position="671"/>
        <end position="692"/>
    </location>
</feature>
<dbReference type="GO" id="GO:0005789">
    <property type="term" value="C:endoplasmic reticulum membrane"/>
    <property type="evidence" value="ECO:0007669"/>
    <property type="project" value="UniProtKB-SubCell"/>
</dbReference>
<dbReference type="SUPFAM" id="SSF53649">
    <property type="entry name" value="Alkaline phosphatase-like"/>
    <property type="match status" value="1"/>
</dbReference>
<evidence type="ECO:0000313" key="12">
    <source>
        <dbReference type="EMBL" id="KAK1392068.1"/>
    </source>
</evidence>
<protein>
    <submittedName>
        <fullName evidence="12">GPI ethanolamine phosphate transferase 3</fullName>
    </submittedName>
</protein>
<dbReference type="GO" id="GO:0051377">
    <property type="term" value="F:mannose-ethanolamine phosphotransferase activity"/>
    <property type="evidence" value="ECO:0007669"/>
    <property type="project" value="InterPro"/>
</dbReference>
<reference evidence="12" key="1">
    <citation type="submission" date="2023-02" db="EMBL/GenBank/DDBJ databases">
        <title>Genome of toxic invasive species Heracleum sosnowskyi carries increased number of genes despite the absence of recent whole-genome duplications.</title>
        <authorList>
            <person name="Schelkunov M."/>
            <person name="Shtratnikova V."/>
            <person name="Makarenko M."/>
            <person name="Klepikova A."/>
            <person name="Omelchenko D."/>
            <person name="Novikova G."/>
            <person name="Obukhova E."/>
            <person name="Bogdanov V."/>
            <person name="Penin A."/>
            <person name="Logacheva M."/>
        </authorList>
    </citation>
    <scope>NUCLEOTIDE SEQUENCE</scope>
    <source>
        <strain evidence="12">Hsosn_3</strain>
        <tissue evidence="12">Leaf</tissue>
    </source>
</reference>
<evidence type="ECO:0000256" key="6">
    <source>
        <dbReference type="ARBA" id="ARBA00022692"/>
    </source>
</evidence>
<evidence type="ECO:0000256" key="2">
    <source>
        <dbReference type="ARBA" id="ARBA00004687"/>
    </source>
</evidence>
<comment type="caution">
    <text evidence="12">The sequence shown here is derived from an EMBL/GenBank/DDBJ whole genome shotgun (WGS) entry which is preliminary data.</text>
</comment>
<comment type="pathway">
    <text evidence="2">Glycolipid biosynthesis; glycosylphosphatidylinositol-anchor biosynthesis.</text>
</comment>
<dbReference type="Gene3D" id="3.40.720.10">
    <property type="entry name" value="Alkaline Phosphatase, subunit A"/>
    <property type="match status" value="1"/>
</dbReference>
<dbReference type="InterPro" id="IPR039524">
    <property type="entry name" value="PIGO/GPI13"/>
</dbReference>
<feature type="transmembrane region" description="Helical" evidence="11">
    <location>
        <begin position="541"/>
        <end position="563"/>
    </location>
</feature>
<keyword evidence="8 11" id="KW-1133">Transmembrane helix</keyword>
<evidence type="ECO:0000256" key="5">
    <source>
        <dbReference type="ARBA" id="ARBA00022679"/>
    </source>
</evidence>
<dbReference type="EMBL" id="JAUIZM010000003">
    <property type="protein sequence ID" value="KAK1392068.1"/>
    <property type="molecule type" value="Genomic_DNA"/>
</dbReference>
<keyword evidence="10" id="KW-0325">Glycoprotein</keyword>
<feature type="transmembrane region" description="Helical" evidence="11">
    <location>
        <begin position="1155"/>
        <end position="1175"/>
    </location>
</feature>
<feature type="transmembrane region" description="Helical" evidence="11">
    <location>
        <begin position="1017"/>
        <end position="1036"/>
    </location>
</feature>
<comment type="subcellular location">
    <subcellularLocation>
        <location evidence="1">Endoplasmic reticulum membrane</location>
        <topology evidence="1">Multi-pass membrane protein</topology>
    </subcellularLocation>
</comment>
<sequence length="1485" mass="166533">MAVFEQLKTENWGGKKWAFSIFLLILLLHCVAILLFTSGFLLTRTELSQFSQCSDVFESPCFEKEEIGVEKCWTKPAVDRVVIIVFDALRFDFVAPSTFFEEKKPWMDKLHVLHKLTSQSGSSAKIFKAIADPPTTSLQRMKGLTTGGLPTFIDVGNSFGAPAIIEDNLIHQLVQNGKRVVMMGDDTWLQCFPHHFNKSYPFPSFNVKDLDTVDSGCTDHLFPTLYEKEWEVLIAHYLGVDHAGHIFGVDSTPMIKKLEQYNNILEKVVDVLVSQSGPGDLHENTLLLVMGDHGQTLNGDHGGGSPEEVETSIFAMSMQPPPASTELDTSYCKLDMVGRKVCVDFIEQLDFAATLSALLGVPFPYGSIGRINPVLYSLGPGTWIRESHNEGNCQQTDKEAWLHNYVDALCINSWQVKKYIDVYSASSVIGFSKEDLLQVADMYYQAEKRNFDRVNDSVQYKVESCHSSVADLKRQIDLYDKFLASVAELARTKWTEFNLEIMAIGFGFMLTSIVIHFLVIKRLENLQQASYVFDGSSRMSLNAIFASLFVAIRACSVLSNSYILEEGKVAAFLLATTAILCLRYSILNKEKLTEAISFVLLISILRFTIELGLSKQATNSTLLTVHLSWILRIDENSSVWKYFAEIVPILAMTILAYLLHKSMTHRYCPSITRYVVKGTIFSYMLIGVHWILESDLISVSDIGIKADIIPRMIYAIGFVQLLSLALGQFIREENLSGWKDGIVLDTVAMLSAWSSTVIILSGKQGAFVALASITGGWLIVRLQGLEQKANNGKSGTISLYSSPVTQWSLLAACLFFGTGHWCAFDGLRYAAAFIGFDEFNLIRQAILLTIETFGFSLILPIFGLPLLVTYNYHSTRSKQPKRLFFLQLSQVFLMYGLVTSITVTFTIICVTIQRRHLMVWGLFAPKFVFDVVKKYIDVYSASSVIGFSKEDLLQVADMYYQAEKRNFDRVNDSVQYKVESCHSSVADLKRQIDLYDKFLASVAELARTKWTEFNLEIMAIGFGFMLTSIVIHFLVIKRLENLQQASYVFDGSSRMSLNAIFASLFVAIRACSVLSNSYILEEGKVAAFLLATTAILCLRYSILNKEKLTEAISFVLLISILRFTIELGLSKQATNSTLLTVHLSWILRIDENSSVWKYFAEIVPILAMTILAYLLHKSMTHRYCPSITRYVVKGTIFSYMLIGVHWILESDLISVSDIGIKADIIPRMIYAIGFVQLLSLALGQFIREENLSGWKDGIVLDTVAMLSAWSSTVIILSGKQGAFVALASITGGWLIVRLQGLEQKANNGKSGTISLYSSPVTQWSLLAACLFFGTGHWCAFDGLRYAAAFIGFDEFNLIRQAILLTIETFGFSLILPIFGLPLLVTYNYHSTRSKQPKRLFFLQLSQVFLMYGLVTSITVTFTIICVTIQRRHLMVWGLFAPKFVFDVLDAVPLFCLARCSSIATVANDNIKADDLFWGWIANRNS</sequence>
<dbReference type="GO" id="GO:0006506">
    <property type="term" value="P:GPI anchor biosynthetic process"/>
    <property type="evidence" value="ECO:0007669"/>
    <property type="project" value="UniProtKB-KW"/>
</dbReference>
<keyword evidence="7" id="KW-0256">Endoplasmic reticulum</keyword>
<feature type="transmembrane region" description="Helical" evidence="11">
    <location>
        <begin position="1057"/>
        <end position="1079"/>
    </location>
</feature>
<feature type="transmembrane region" description="Helical" evidence="11">
    <location>
        <begin position="1187"/>
        <end position="1208"/>
    </location>
</feature>
<feature type="transmembrane region" description="Helical" evidence="11">
    <location>
        <begin position="1282"/>
        <end position="1300"/>
    </location>
</feature>
<feature type="transmembrane region" description="Helical" evidence="11">
    <location>
        <begin position="595"/>
        <end position="613"/>
    </location>
</feature>
<evidence type="ECO:0000313" key="13">
    <source>
        <dbReference type="Proteomes" id="UP001237642"/>
    </source>
</evidence>
<feature type="transmembrane region" description="Helical" evidence="11">
    <location>
        <begin position="841"/>
        <end position="870"/>
    </location>
</feature>
<evidence type="ECO:0000256" key="4">
    <source>
        <dbReference type="ARBA" id="ARBA00022502"/>
    </source>
</evidence>
<feature type="transmembrane region" description="Helical" evidence="11">
    <location>
        <begin position="1408"/>
        <end position="1428"/>
    </location>
</feature>
<keyword evidence="13" id="KW-1185">Reference proteome</keyword>
<proteinExistence type="inferred from homology"/>
<feature type="transmembrane region" description="Helical" evidence="11">
    <location>
        <begin position="1228"/>
        <end position="1246"/>
    </location>
</feature>
<feature type="transmembrane region" description="Helical" evidence="11">
    <location>
        <begin position="1361"/>
        <end position="1388"/>
    </location>
</feature>
<gene>
    <name evidence="12" type="ORF">POM88_011124</name>
</gene>
<organism evidence="12 13">
    <name type="scientific">Heracleum sosnowskyi</name>
    <dbReference type="NCBI Taxonomy" id="360622"/>
    <lineage>
        <taxon>Eukaryota</taxon>
        <taxon>Viridiplantae</taxon>
        <taxon>Streptophyta</taxon>
        <taxon>Embryophyta</taxon>
        <taxon>Tracheophyta</taxon>
        <taxon>Spermatophyta</taxon>
        <taxon>Magnoliopsida</taxon>
        <taxon>eudicotyledons</taxon>
        <taxon>Gunneridae</taxon>
        <taxon>Pentapetalae</taxon>
        <taxon>asterids</taxon>
        <taxon>campanulids</taxon>
        <taxon>Apiales</taxon>
        <taxon>Apiaceae</taxon>
        <taxon>Apioideae</taxon>
        <taxon>apioid superclade</taxon>
        <taxon>Tordylieae</taxon>
        <taxon>Tordyliinae</taxon>
        <taxon>Heracleum</taxon>
    </lineage>
</organism>
<dbReference type="InterPro" id="IPR037675">
    <property type="entry name" value="PIG-O_N"/>
</dbReference>
<dbReference type="InterPro" id="IPR002591">
    <property type="entry name" value="Phosphodiest/P_Trfase"/>
</dbReference>
<evidence type="ECO:0000256" key="10">
    <source>
        <dbReference type="ARBA" id="ARBA00023180"/>
    </source>
</evidence>
<dbReference type="PANTHER" id="PTHR23071:SF1">
    <property type="entry name" value="GPI ETHANOLAMINE PHOSPHATE TRANSFERASE 3"/>
    <property type="match status" value="1"/>
</dbReference>
<feature type="transmembrane region" description="Helical" evidence="11">
    <location>
        <begin position="712"/>
        <end position="730"/>
    </location>
</feature>
<feature type="transmembrane region" description="Helical" evidence="11">
    <location>
        <begin position="501"/>
        <end position="520"/>
    </location>
</feature>
<name>A0AAD8IW97_9APIA</name>
<keyword evidence="4" id="KW-0337">GPI-anchor biosynthesis</keyword>
<keyword evidence="9 11" id="KW-0472">Membrane</keyword>
<evidence type="ECO:0000256" key="7">
    <source>
        <dbReference type="ARBA" id="ARBA00022824"/>
    </source>
</evidence>
<dbReference type="InterPro" id="IPR017850">
    <property type="entry name" value="Alkaline_phosphatase_core_sf"/>
</dbReference>
<feature type="transmembrane region" description="Helical" evidence="11">
    <location>
        <begin position="797"/>
        <end position="821"/>
    </location>
</feature>
<comment type="similarity">
    <text evidence="3">Belongs to the PIGG/PIGN/PIGO family. PIGO subfamily.</text>
</comment>
<keyword evidence="6 11" id="KW-0812">Transmembrane</keyword>
<dbReference type="CDD" id="cd16023">
    <property type="entry name" value="GPI_EPT_3"/>
    <property type="match status" value="1"/>
</dbReference>
<dbReference type="Proteomes" id="UP001237642">
    <property type="component" value="Unassembled WGS sequence"/>
</dbReference>
<evidence type="ECO:0000256" key="3">
    <source>
        <dbReference type="ARBA" id="ARBA00008695"/>
    </source>
</evidence>
<feature type="transmembrane region" description="Helical" evidence="11">
    <location>
        <begin position="639"/>
        <end position="659"/>
    </location>
</feature>
<evidence type="ECO:0000256" key="11">
    <source>
        <dbReference type="SAM" id="Phobius"/>
    </source>
</evidence>
<feature type="transmembrane region" description="Helical" evidence="11">
    <location>
        <begin position="766"/>
        <end position="785"/>
    </location>
</feature>
<keyword evidence="5 12" id="KW-0808">Transferase</keyword>
<dbReference type="PANTHER" id="PTHR23071">
    <property type="entry name" value="PHOSPHATIDYLINOSITOL GLYCAN"/>
    <property type="match status" value="1"/>
</dbReference>
<accession>A0AAD8IW97</accession>
<dbReference type="Pfam" id="PF01663">
    <property type="entry name" value="Phosphodiest"/>
    <property type="match status" value="1"/>
</dbReference>
<feature type="transmembrane region" description="Helical" evidence="11">
    <location>
        <begin position="891"/>
        <end position="913"/>
    </location>
</feature>
<feature type="transmembrane region" description="Helical" evidence="11">
    <location>
        <begin position="21"/>
        <end position="42"/>
    </location>
</feature>
<evidence type="ECO:0000256" key="9">
    <source>
        <dbReference type="ARBA" id="ARBA00023136"/>
    </source>
</evidence>
<reference evidence="12" key="2">
    <citation type="submission" date="2023-05" db="EMBL/GenBank/DDBJ databases">
        <authorList>
            <person name="Schelkunov M.I."/>
        </authorList>
    </citation>
    <scope>NUCLEOTIDE SEQUENCE</scope>
    <source>
        <strain evidence="12">Hsosn_3</strain>
        <tissue evidence="12">Leaf</tissue>
    </source>
</reference>
<feature type="transmembrane region" description="Helical" evidence="11">
    <location>
        <begin position="569"/>
        <end position="586"/>
    </location>
</feature>
<feature type="transmembrane region" description="Helical" evidence="11">
    <location>
        <begin position="1085"/>
        <end position="1102"/>
    </location>
</feature>
<evidence type="ECO:0000256" key="8">
    <source>
        <dbReference type="ARBA" id="ARBA00022989"/>
    </source>
</evidence>
<evidence type="ECO:0000256" key="1">
    <source>
        <dbReference type="ARBA" id="ARBA00004477"/>
    </source>
</evidence>